<evidence type="ECO:0000259" key="2">
    <source>
        <dbReference type="Pfam" id="PF21209"/>
    </source>
</evidence>
<dbReference type="GO" id="GO:0005975">
    <property type="term" value="P:carbohydrate metabolic process"/>
    <property type="evidence" value="ECO:0007669"/>
    <property type="project" value="InterPro"/>
</dbReference>
<protein>
    <submittedName>
        <fullName evidence="3">Alpha-L-rhamnosidase-like protein</fullName>
    </submittedName>
</protein>
<dbReference type="OrthoDB" id="9815108at2"/>
<dbReference type="PANTHER" id="PTHR34987:SF6">
    <property type="entry name" value="ALPHA-L-RHAMNOSIDASE SIX-HAIRPIN GLYCOSIDASE DOMAIN-CONTAINING PROTEIN"/>
    <property type="match status" value="1"/>
</dbReference>
<name>A0A2P8GQN1_9BACL</name>
<feature type="domain" description="Alpha-rhamnosidase-like N-terminal" evidence="2">
    <location>
        <begin position="54"/>
        <end position="241"/>
    </location>
</feature>
<dbReference type="InterPro" id="IPR008928">
    <property type="entry name" value="6-hairpin_glycosidase_sf"/>
</dbReference>
<reference evidence="3 4" key="1">
    <citation type="submission" date="2018-03" db="EMBL/GenBank/DDBJ databases">
        <title>Genomic Encyclopedia of Type Strains, Phase III (KMG-III): the genomes of soil and plant-associated and newly described type strains.</title>
        <authorList>
            <person name="Whitman W."/>
        </authorList>
    </citation>
    <scope>NUCLEOTIDE SEQUENCE [LARGE SCALE GENOMIC DNA]</scope>
    <source>
        <strain evidence="3 4">CGMCC 1.12259</strain>
    </source>
</reference>
<keyword evidence="4" id="KW-1185">Reference proteome</keyword>
<evidence type="ECO:0000313" key="4">
    <source>
        <dbReference type="Proteomes" id="UP000242682"/>
    </source>
</evidence>
<dbReference type="Pfam" id="PF21209">
    <property type="entry name" value="Bac_rhamnosid-like_N"/>
    <property type="match status" value="1"/>
</dbReference>
<organism evidence="3 4">
    <name type="scientific">Planomicrobium soli</name>
    <dbReference type="NCBI Taxonomy" id="1176648"/>
    <lineage>
        <taxon>Bacteria</taxon>
        <taxon>Bacillati</taxon>
        <taxon>Bacillota</taxon>
        <taxon>Bacilli</taxon>
        <taxon>Bacillales</taxon>
        <taxon>Caryophanaceae</taxon>
        <taxon>Planomicrobium</taxon>
    </lineage>
</organism>
<gene>
    <name evidence="3" type="ORF">B0H99_10791</name>
</gene>
<dbReference type="InterPro" id="IPR035396">
    <property type="entry name" value="Bac_rhamnosid6H"/>
</dbReference>
<feature type="domain" description="Alpha-L-rhamnosidase six-hairpin glycosidase" evidence="1">
    <location>
        <begin position="266"/>
        <end position="595"/>
    </location>
</feature>
<dbReference type="Proteomes" id="UP000242682">
    <property type="component" value="Unassembled WGS sequence"/>
</dbReference>
<dbReference type="Pfam" id="PF17389">
    <property type="entry name" value="Bac_rhamnosid6H"/>
    <property type="match status" value="1"/>
</dbReference>
<dbReference type="PANTHER" id="PTHR34987">
    <property type="entry name" value="C, PUTATIVE (AFU_ORTHOLOGUE AFUA_3G02880)-RELATED"/>
    <property type="match status" value="1"/>
</dbReference>
<dbReference type="InterPro" id="IPR012341">
    <property type="entry name" value="6hp_glycosidase-like_sf"/>
</dbReference>
<evidence type="ECO:0000313" key="3">
    <source>
        <dbReference type="EMBL" id="PSL36270.1"/>
    </source>
</evidence>
<dbReference type="EMBL" id="PYAT01000007">
    <property type="protein sequence ID" value="PSL36270.1"/>
    <property type="molecule type" value="Genomic_DNA"/>
</dbReference>
<dbReference type="SUPFAM" id="SSF48208">
    <property type="entry name" value="Six-hairpin glycosidases"/>
    <property type="match status" value="1"/>
</dbReference>
<dbReference type="AlphaFoldDB" id="A0A2P8GQN1"/>
<accession>A0A2P8GQN1</accession>
<dbReference type="RefSeq" id="WP_106533638.1">
    <property type="nucleotide sequence ID" value="NZ_PYAT01000007.1"/>
</dbReference>
<dbReference type="Gene3D" id="2.60.420.10">
    <property type="entry name" value="Maltose phosphorylase, domain 3"/>
    <property type="match status" value="1"/>
</dbReference>
<dbReference type="Gene3D" id="2.60.120.260">
    <property type="entry name" value="Galactose-binding domain-like"/>
    <property type="match status" value="1"/>
</dbReference>
<dbReference type="Gene3D" id="1.50.10.10">
    <property type="match status" value="1"/>
</dbReference>
<evidence type="ECO:0000259" key="1">
    <source>
        <dbReference type="Pfam" id="PF17389"/>
    </source>
</evidence>
<dbReference type="InterPro" id="IPR048932">
    <property type="entry name" value="Rhamnosid-like_N_bacteroidetes"/>
</dbReference>
<comment type="caution">
    <text evidence="3">The sequence shown here is derived from an EMBL/GenBank/DDBJ whole genome shotgun (WGS) entry which is preliminary data.</text>
</comment>
<proteinExistence type="predicted"/>
<sequence length="679" mass="79023">MKNDLNEKKAYWIWYPGDWEVWLHEQVSIKRQWREVMYPPYWRLDRHYSSVIYTYTYHLTQPEEITITADGRFAAYLDGKDNQRSNAEKMMLPEGKHELSITVYNDVNPPALHIEGEHVYTNNTWQVSCYDKKWSPVGSWKEQLDASSLAPSQYKLATEEHQPASIEKTEDGWMADFGKETVGYLKVNGIDGKSRLTVYYGESMEEVEDRENCVLLDNVFLDGESEDYTFPASRAFRYAQVVPESEDFQIDSISMLYEYLPVEYRSNFQSSNDLLNDIWKTSVYTFHLNTREFFFDGMKRDRWVWSGDAHQSFLMNYYSFFDHDVVKRTLIALRGKEPIVTHINTILDYSLYWFTGIYDYYLYTGDVEFVKSQYNSMVSLMDFCLGRRNAEDMMEGIEEDWVFVDWADIDNKGEVSTIQILLCRSLETMALVAELVGDKDSVQNYHDQASELKEKIMSIFWNENKGGLVHSRYNGVLSDEITKYPNMFALLFGYFNDQQIDKVKNNVMLNSEVQAIKTPYMRFFELAALCEVGEHQFVLDEMLSYWGGMLALGATSFWEEYDPNQSGRQHLEMYNMPYGKSLCHAWGASPIYLIGKYFLGVTPASPGYENFVIEPQLGGLDWFEGTVPIGIGDAEVYMDKEKIRVKASHGEGVLRYKLNEEPHETPIPTDGSWLEIPLI</sequence>